<evidence type="ECO:0000313" key="5">
    <source>
        <dbReference type="Proteomes" id="UP001310692"/>
    </source>
</evidence>
<feature type="compositionally biased region" description="Low complexity" evidence="1">
    <location>
        <begin position="174"/>
        <end position="184"/>
    </location>
</feature>
<dbReference type="InterPro" id="IPR036680">
    <property type="entry name" value="SPOR-like_sf"/>
</dbReference>
<evidence type="ECO:0000256" key="2">
    <source>
        <dbReference type="SAM" id="Phobius"/>
    </source>
</evidence>
<sequence length="289" mass="31195">MTERDTERRRGAYVPPADEDDTFDARDDSRRGPLLLTAAAAVFVLFVGVVWSAYRQGIREGGREAAPRILADAEPYRERPADPGGEETPDLDISAYDLLEGEGDDTGDATPRPGPEEPMDGATRPGLQVETMSPDEVDDPIDDSAGAEVDDTPVRLDPPVDDTPIRTPEVQSRPETTTPDTSTPTPQPVETDDPPPVRTASIAAVEGGDWVVQIGSFRSEGEAEEAWVNFISRHSGVASGVSPDIQSAEIEGRGTYHRLRIAAFGSRDDASAYCSSLQDRGQDCFVARR</sequence>
<dbReference type="Gene3D" id="3.30.70.1070">
    <property type="entry name" value="Sporulation related repeat"/>
    <property type="match status" value="1"/>
</dbReference>
<feature type="region of interest" description="Disordered" evidence="1">
    <location>
        <begin position="1"/>
        <end position="29"/>
    </location>
</feature>
<evidence type="ECO:0000313" key="4">
    <source>
        <dbReference type="EMBL" id="MEE2567619.1"/>
    </source>
</evidence>
<keyword evidence="2" id="KW-1133">Transmembrane helix</keyword>
<dbReference type="SUPFAM" id="SSF110997">
    <property type="entry name" value="Sporulation related repeat"/>
    <property type="match status" value="1"/>
</dbReference>
<organism evidence="4 5">
    <name type="scientific">Hyphobacterium marinum</name>
    <dbReference type="NCBI Taxonomy" id="3116574"/>
    <lineage>
        <taxon>Bacteria</taxon>
        <taxon>Pseudomonadati</taxon>
        <taxon>Pseudomonadota</taxon>
        <taxon>Alphaproteobacteria</taxon>
        <taxon>Maricaulales</taxon>
        <taxon>Maricaulaceae</taxon>
        <taxon>Hyphobacterium</taxon>
    </lineage>
</organism>
<gene>
    <name evidence="4" type="ORF">V0U35_13120</name>
</gene>
<comment type="caution">
    <text evidence="4">The sequence shown here is derived from an EMBL/GenBank/DDBJ whole genome shotgun (WGS) entry which is preliminary data.</text>
</comment>
<keyword evidence="2" id="KW-0812">Transmembrane</keyword>
<feature type="compositionally biased region" description="Acidic residues" evidence="1">
    <location>
        <begin position="133"/>
        <end position="142"/>
    </location>
</feature>
<reference evidence="4 5" key="1">
    <citation type="submission" date="2024-01" db="EMBL/GenBank/DDBJ databases">
        <title>Hyphobacterium bacterium isolated from marine sediment.</title>
        <authorList>
            <person name="Zhao S."/>
        </authorList>
    </citation>
    <scope>NUCLEOTIDE SEQUENCE [LARGE SCALE GENOMIC DNA]</scope>
    <source>
        <strain evidence="4 5">Y60-23</strain>
    </source>
</reference>
<feature type="domain" description="SPOR" evidence="3">
    <location>
        <begin position="204"/>
        <end position="289"/>
    </location>
</feature>
<dbReference type="PROSITE" id="PS51724">
    <property type="entry name" value="SPOR"/>
    <property type="match status" value="1"/>
</dbReference>
<feature type="transmembrane region" description="Helical" evidence="2">
    <location>
        <begin position="34"/>
        <end position="54"/>
    </location>
</feature>
<keyword evidence="5" id="KW-1185">Reference proteome</keyword>
<dbReference type="RefSeq" id="WP_330197188.1">
    <property type="nucleotide sequence ID" value="NZ_JAZDRO010000007.1"/>
</dbReference>
<dbReference type="Proteomes" id="UP001310692">
    <property type="component" value="Unassembled WGS sequence"/>
</dbReference>
<dbReference type="EMBL" id="JAZDRO010000007">
    <property type="protein sequence ID" value="MEE2567619.1"/>
    <property type="molecule type" value="Genomic_DNA"/>
</dbReference>
<evidence type="ECO:0000256" key="1">
    <source>
        <dbReference type="SAM" id="MobiDB-lite"/>
    </source>
</evidence>
<feature type="compositionally biased region" description="Basic and acidic residues" evidence="1">
    <location>
        <begin position="1"/>
        <end position="10"/>
    </location>
</feature>
<dbReference type="Pfam" id="PF05036">
    <property type="entry name" value="SPOR"/>
    <property type="match status" value="1"/>
</dbReference>
<keyword evidence="2" id="KW-0472">Membrane</keyword>
<dbReference type="InterPro" id="IPR007730">
    <property type="entry name" value="SPOR-like_dom"/>
</dbReference>
<accession>A0ABU7M1C1</accession>
<feature type="region of interest" description="Disordered" evidence="1">
    <location>
        <begin position="64"/>
        <end position="196"/>
    </location>
</feature>
<name>A0ABU7M1C1_9PROT</name>
<proteinExistence type="predicted"/>
<protein>
    <submittedName>
        <fullName evidence="4">SPOR domain-containing protein</fullName>
    </submittedName>
</protein>
<evidence type="ECO:0000259" key="3">
    <source>
        <dbReference type="PROSITE" id="PS51724"/>
    </source>
</evidence>